<evidence type="ECO:0000256" key="5">
    <source>
        <dbReference type="ARBA" id="ARBA00022912"/>
    </source>
</evidence>
<evidence type="ECO:0000256" key="6">
    <source>
        <dbReference type="ARBA" id="ARBA00023211"/>
    </source>
</evidence>
<dbReference type="EMBL" id="JACGWK010000003">
    <property type="protein sequence ID" value="KAL0364443.1"/>
    <property type="molecule type" value="Genomic_DNA"/>
</dbReference>
<dbReference type="PANTHER" id="PTHR45619">
    <property type="entry name" value="SERINE/THREONINE-PROTEIN PHOSPHATASE PP2A-RELATED"/>
    <property type="match status" value="1"/>
</dbReference>
<dbReference type="CDD" id="cd07415">
    <property type="entry name" value="MPP_PP2A_PP4_PP6"/>
    <property type="match status" value="1"/>
</dbReference>
<evidence type="ECO:0000256" key="3">
    <source>
        <dbReference type="ARBA" id="ARBA00022801"/>
    </source>
</evidence>
<dbReference type="AlphaFoldDB" id="A0AAW2Q9L8"/>
<dbReference type="InterPro" id="IPR018289">
    <property type="entry name" value="MULE_transposase_dom"/>
</dbReference>
<dbReference type="GO" id="GO:0004722">
    <property type="term" value="F:protein serine/threonine phosphatase activity"/>
    <property type="evidence" value="ECO:0007669"/>
    <property type="project" value="UniProtKB-EC"/>
</dbReference>
<feature type="region of interest" description="Disordered" evidence="11">
    <location>
        <begin position="479"/>
        <end position="523"/>
    </location>
</feature>
<dbReference type="Pfam" id="PF04434">
    <property type="entry name" value="SWIM"/>
    <property type="match status" value="1"/>
</dbReference>
<evidence type="ECO:0000256" key="11">
    <source>
        <dbReference type="SAM" id="MobiDB-lite"/>
    </source>
</evidence>
<dbReference type="InterPro" id="IPR006186">
    <property type="entry name" value="Ser/Thr-sp_prot-phosphatase"/>
</dbReference>
<sequence length="1108" mass="124534">MSDFVKEILIEESNVQPVNSPVTVCGDIHGQFHDLMKLFQTGGHVPETNYIFMGDFVDRGYNSVEVFTILLLLKARYPANITLLRGNHESRQLTQVYGFYDECQRKYGNANAWRYCTDVFDYLTLSAIIDGTVLCVHGGLSPDVRTIDQIRVIERNCEIPHEGPFCDLMWSDPEDIETWAVSPRGAGWLFGSRVTSEFNHINKLDLVCRAHQLVQEGLKYMFQDKGLVTVWSAPNYCYRCGNVASILSFNENMIHAMAKGKLILICQSGGEFINKDDGTLSYEGGEANAVNINHETLFDDLKLKLAEMSNLDQRTIIIKYFLPGNRRNLITLRNDKDLNRMIDFHGNSVTAEIFVDGKEGFDRDAVKLHASRASVVKLAETVNHISTPSSAAAPVANTPPDVGDLPADKIADSSSPSYTASPTSSEDGAENDSDYKPRLVVNGSGDQSPADLDMGGSPADTVKKRRRTASWMIGAHGPTIVAVGDNDGDSRRRKKNHRGRSSLAASDNLENQTNDLDSPSSVALSDDGLPEKLVASWRDCIIGVGQDFRSVKEFREALQKYAIAHRFVYKLKKNDSNRASGICVEEGCSWSIHASWVPACESFRIKKFNNSHTCGGESWKNAHPAKKLLVSVIKDKLRDSPHHKPKEIAKSISRDFGIELKYTQVRRGIEDAREQLQGSYKESYNRLPWFCKKLVEINAGSIVELMTDDEKRLQCLFVSFHSCLQGFQNGCRPILFLNATFLKSKYQESLLTATAVDGDDGFFPVAFSIVDTENEENWRWFLEQLKSAIPTTLPLTFVTDREKGLKKTVHEVFENAFHGYSMYHLMESFKRNLRGPFHGEGRGVLPGKLLAAAHAVRLNGFKKFAEQIRQISSNAYDWVIQIEPEHWTSLSFGGEQYNYIVQNVAEPYSKLMDEIRESTIMQKIEALIYMITELINTRQMESSKWTTRLTPSKEKRIQEEALKAHALRVFISSDVLFEVHDDSTHVVDIEKWECTCLEWKGSGIPCRHAIAAFNCSGRSVYDYCSRHFTVERYRLTYSESINPVPGIGVPFGKEDAESGDTKVLPPAPRSPNQQKKDQTKTDDPDKRTVTCSKCKEPGHNKASCKATL</sequence>
<dbReference type="SMART" id="SM00156">
    <property type="entry name" value="PP2Ac"/>
    <property type="match status" value="1"/>
</dbReference>
<dbReference type="PROSITE" id="PS50966">
    <property type="entry name" value="ZF_SWIM"/>
    <property type="match status" value="1"/>
</dbReference>
<evidence type="ECO:0000256" key="8">
    <source>
        <dbReference type="ARBA" id="ARBA00048832"/>
    </source>
</evidence>
<dbReference type="Pfam" id="PF00149">
    <property type="entry name" value="Metallophos"/>
    <property type="match status" value="1"/>
</dbReference>
<dbReference type="SUPFAM" id="SSF56300">
    <property type="entry name" value="Metallo-dependent phosphatases"/>
    <property type="match status" value="1"/>
</dbReference>
<dbReference type="EC" id="3.1.3.16" evidence="10"/>
<dbReference type="GO" id="GO:0008270">
    <property type="term" value="F:zinc ion binding"/>
    <property type="evidence" value="ECO:0007669"/>
    <property type="project" value="UniProtKB-KW"/>
</dbReference>
<dbReference type="InterPro" id="IPR029052">
    <property type="entry name" value="Metallo-depent_PP-like"/>
</dbReference>
<keyword evidence="2 9" id="KW-0863">Zinc-finger</keyword>
<keyword evidence="4" id="KW-0862">Zinc</keyword>
<dbReference type="PROSITE" id="PS00125">
    <property type="entry name" value="SER_THR_PHOSPHATASE"/>
    <property type="match status" value="1"/>
</dbReference>
<evidence type="ECO:0000256" key="2">
    <source>
        <dbReference type="ARBA" id="ARBA00022771"/>
    </source>
</evidence>
<dbReference type="Pfam" id="PF03108">
    <property type="entry name" value="DBD_Tnp_Mut"/>
    <property type="match status" value="1"/>
</dbReference>
<dbReference type="PRINTS" id="PR00114">
    <property type="entry name" value="STPHPHTASE"/>
</dbReference>
<comment type="catalytic activity">
    <reaction evidence="8">
        <text>O-phospho-L-threonyl-[protein] + H2O = L-threonyl-[protein] + phosphate</text>
        <dbReference type="Rhea" id="RHEA:47004"/>
        <dbReference type="Rhea" id="RHEA-COMP:11060"/>
        <dbReference type="Rhea" id="RHEA-COMP:11605"/>
        <dbReference type="ChEBI" id="CHEBI:15377"/>
        <dbReference type="ChEBI" id="CHEBI:30013"/>
        <dbReference type="ChEBI" id="CHEBI:43474"/>
        <dbReference type="ChEBI" id="CHEBI:61977"/>
        <dbReference type="EC" id="3.1.3.16"/>
    </reaction>
    <physiologicalReaction direction="left-to-right" evidence="8">
        <dbReference type="Rhea" id="RHEA:47005"/>
    </physiologicalReaction>
</comment>
<evidence type="ECO:0000256" key="4">
    <source>
        <dbReference type="ARBA" id="ARBA00022833"/>
    </source>
</evidence>
<feature type="compositionally biased region" description="Low complexity" evidence="11">
    <location>
        <begin position="413"/>
        <end position="425"/>
    </location>
</feature>
<dbReference type="SUPFAM" id="SSF54277">
    <property type="entry name" value="CAD &amp; PB1 domains"/>
    <property type="match status" value="1"/>
</dbReference>
<dbReference type="Pfam" id="PF00564">
    <property type="entry name" value="PB1"/>
    <property type="match status" value="1"/>
</dbReference>
<evidence type="ECO:0000256" key="9">
    <source>
        <dbReference type="PROSITE-ProRule" id="PRU00325"/>
    </source>
</evidence>
<dbReference type="InterPro" id="IPR004332">
    <property type="entry name" value="Transposase_MuDR"/>
</dbReference>
<evidence type="ECO:0000259" key="12">
    <source>
        <dbReference type="PROSITE" id="PS50966"/>
    </source>
</evidence>
<dbReference type="Pfam" id="PF10551">
    <property type="entry name" value="MULE"/>
    <property type="match status" value="1"/>
</dbReference>
<dbReference type="InterPro" id="IPR047129">
    <property type="entry name" value="PPA2-like"/>
</dbReference>
<feature type="region of interest" description="Disordered" evidence="11">
    <location>
        <begin position="1048"/>
        <end position="1090"/>
    </location>
</feature>
<keyword evidence="1" id="KW-0479">Metal-binding</keyword>
<evidence type="ECO:0000313" key="13">
    <source>
        <dbReference type="EMBL" id="KAL0364443.1"/>
    </source>
</evidence>
<dbReference type="SMART" id="SM00575">
    <property type="entry name" value="ZnF_PMZ"/>
    <property type="match status" value="1"/>
</dbReference>
<dbReference type="Gene3D" id="3.60.21.10">
    <property type="match status" value="1"/>
</dbReference>
<feature type="compositionally biased region" description="Polar residues" evidence="11">
    <location>
        <begin position="503"/>
        <end position="523"/>
    </location>
</feature>
<dbReference type="FunFam" id="3.60.21.10:FF:000005">
    <property type="entry name" value="Serine/threonine-protein phosphatase"/>
    <property type="match status" value="1"/>
</dbReference>
<keyword evidence="6" id="KW-0464">Manganese</keyword>
<reference evidence="13" key="1">
    <citation type="submission" date="2020-06" db="EMBL/GenBank/DDBJ databases">
        <authorList>
            <person name="Li T."/>
            <person name="Hu X."/>
            <person name="Zhang T."/>
            <person name="Song X."/>
            <person name="Zhang H."/>
            <person name="Dai N."/>
            <person name="Sheng W."/>
            <person name="Hou X."/>
            <person name="Wei L."/>
        </authorList>
    </citation>
    <scope>NUCLEOTIDE SEQUENCE</scope>
    <source>
        <strain evidence="13">G01</strain>
        <tissue evidence="13">Leaf</tissue>
    </source>
</reference>
<dbReference type="SMART" id="SM00666">
    <property type="entry name" value="PB1"/>
    <property type="match status" value="1"/>
</dbReference>
<keyword evidence="5" id="KW-0904">Protein phosphatase</keyword>
<feature type="domain" description="SWIM-type" evidence="12">
    <location>
        <begin position="985"/>
        <end position="1017"/>
    </location>
</feature>
<dbReference type="InterPro" id="IPR004843">
    <property type="entry name" value="Calcineurin-like_PHP"/>
</dbReference>
<dbReference type="InterPro" id="IPR006564">
    <property type="entry name" value="Znf_PMZ"/>
</dbReference>
<accession>A0AAW2Q9L8</accession>
<protein>
    <recommendedName>
        <fullName evidence="10">Serine/threonine-protein phosphatase</fullName>
        <ecNumber evidence="10">3.1.3.16</ecNumber>
    </recommendedName>
</protein>
<name>A0AAW2Q9L8_9LAMI</name>
<comment type="similarity">
    <text evidence="10">Belongs to the PPP phosphatase family.</text>
</comment>
<feature type="region of interest" description="Disordered" evidence="11">
    <location>
        <begin position="389"/>
        <end position="463"/>
    </location>
</feature>
<reference evidence="13" key="2">
    <citation type="journal article" date="2024" name="Plant">
        <title>Genomic evolution and insights into agronomic trait innovations of Sesamum species.</title>
        <authorList>
            <person name="Miao H."/>
            <person name="Wang L."/>
            <person name="Qu L."/>
            <person name="Liu H."/>
            <person name="Sun Y."/>
            <person name="Le M."/>
            <person name="Wang Q."/>
            <person name="Wei S."/>
            <person name="Zheng Y."/>
            <person name="Lin W."/>
            <person name="Duan Y."/>
            <person name="Cao H."/>
            <person name="Xiong S."/>
            <person name="Wang X."/>
            <person name="Wei L."/>
            <person name="Li C."/>
            <person name="Ma Q."/>
            <person name="Ju M."/>
            <person name="Zhao R."/>
            <person name="Li G."/>
            <person name="Mu C."/>
            <person name="Tian Q."/>
            <person name="Mei H."/>
            <person name="Zhang T."/>
            <person name="Gao T."/>
            <person name="Zhang H."/>
        </authorList>
    </citation>
    <scope>NUCLEOTIDE SEQUENCE</scope>
    <source>
        <strain evidence="13">G01</strain>
    </source>
</reference>
<gene>
    <name evidence="13" type="ORF">Sangu_0541900</name>
</gene>
<evidence type="ECO:0000256" key="1">
    <source>
        <dbReference type="ARBA" id="ARBA00022723"/>
    </source>
</evidence>
<keyword evidence="3 10" id="KW-0378">Hydrolase</keyword>
<evidence type="ECO:0000256" key="10">
    <source>
        <dbReference type="RuleBase" id="RU004273"/>
    </source>
</evidence>
<feature type="compositionally biased region" description="Basic residues" evidence="11">
    <location>
        <begin position="491"/>
        <end position="500"/>
    </location>
</feature>
<proteinExistence type="inferred from homology"/>
<organism evidence="13">
    <name type="scientific">Sesamum angustifolium</name>
    <dbReference type="NCBI Taxonomy" id="2727405"/>
    <lineage>
        <taxon>Eukaryota</taxon>
        <taxon>Viridiplantae</taxon>
        <taxon>Streptophyta</taxon>
        <taxon>Embryophyta</taxon>
        <taxon>Tracheophyta</taxon>
        <taxon>Spermatophyta</taxon>
        <taxon>Magnoliopsida</taxon>
        <taxon>eudicotyledons</taxon>
        <taxon>Gunneridae</taxon>
        <taxon>Pentapetalae</taxon>
        <taxon>asterids</taxon>
        <taxon>lamiids</taxon>
        <taxon>Lamiales</taxon>
        <taxon>Pedaliaceae</taxon>
        <taxon>Sesamum</taxon>
    </lineage>
</organism>
<comment type="caution">
    <text evidence="13">The sequence shown here is derived from an EMBL/GenBank/DDBJ whole genome shotgun (WGS) entry which is preliminary data.</text>
</comment>
<dbReference type="InterPro" id="IPR007527">
    <property type="entry name" value="Znf_SWIM"/>
</dbReference>
<comment type="catalytic activity">
    <reaction evidence="7">
        <text>O-phospho-L-seryl-[protein] + H2O = L-seryl-[protein] + phosphate</text>
        <dbReference type="Rhea" id="RHEA:20629"/>
        <dbReference type="Rhea" id="RHEA-COMP:9863"/>
        <dbReference type="Rhea" id="RHEA-COMP:11604"/>
        <dbReference type="ChEBI" id="CHEBI:15377"/>
        <dbReference type="ChEBI" id="CHEBI:29999"/>
        <dbReference type="ChEBI" id="CHEBI:43474"/>
        <dbReference type="ChEBI" id="CHEBI:83421"/>
        <dbReference type="EC" id="3.1.3.16"/>
    </reaction>
    <physiologicalReaction direction="left-to-right" evidence="7">
        <dbReference type="Rhea" id="RHEA:20630"/>
    </physiologicalReaction>
</comment>
<evidence type="ECO:0000256" key="7">
    <source>
        <dbReference type="ARBA" id="ARBA00047986"/>
    </source>
</evidence>
<dbReference type="InterPro" id="IPR000270">
    <property type="entry name" value="PB1_dom"/>
</dbReference>
<feature type="compositionally biased region" description="Basic and acidic residues" evidence="11">
    <location>
        <begin position="1074"/>
        <end position="1090"/>
    </location>
</feature>